<keyword evidence="9" id="KW-1185">Reference proteome</keyword>
<dbReference type="FunCoup" id="A0A2R5GLK4">
    <property type="interactions" value="365"/>
</dbReference>
<evidence type="ECO:0000256" key="5">
    <source>
        <dbReference type="ARBA" id="ARBA00022980"/>
    </source>
</evidence>
<gene>
    <name evidence="8" type="ORF">FCC1311_079822</name>
</gene>
<protein>
    <submittedName>
        <fullName evidence="8">60S ribosomal protein L27</fullName>
    </submittedName>
</protein>
<keyword evidence="5 8" id="KW-0689">Ribosomal protein</keyword>
<dbReference type="Pfam" id="PF00467">
    <property type="entry name" value="KOW"/>
    <property type="match status" value="1"/>
</dbReference>
<dbReference type="GO" id="GO:0005840">
    <property type="term" value="C:ribosome"/>
    <property type="evidence" value="ECO:0007669"/>
    <property type="project" value="UniProtKB-KW"/>
</dbReference>
<dbReference type="InterPro" id="IPR041991">
    <property type="entry name" value="Ribosomal_eL27_KOW"/>
</dbReference>
<keyword evidence="4" id="KW-0934">Plastid</keyword>
<accession>A0A2R5GLK4</accession>
<feature type="domain" description="KOW" evidence="7">
    <location>
        <begin position="4"/>
        <end position="31"/>
    </location>
</feature>
<dbReference type="Gene3D" id="2.30.30.770">
    <property type="match status" value="1"/>
</dbReference>
<dbReference type="AlphaFoldDB" id="A0A2R5GLK4"/>
<dbReference type="GO" id="GO:0006412">
    <property type="term" value="P:translation"/>
    <property type="evidence" value="ECO:0007669"/>
    <property type="project" value="InterPro"/>
</dbReference>
<dbReference type="InterPro" id="IPR008991">
    <property type="entry name" value="Translation_prot_SH3-like_sf"/>
</dbReference>
<evidence type="ECO:0000256" key="2">
    <source>
        <dbReference type="ARBA" id="ARBA00009124"/>
    </source>
</evidence>
<dbReference type="GO" id="GO:0003735">
    <property type="term" value="F:structural constituent of ribosome"/>
    <property type="evidence" value="ECO:0007669"/>
    <property type="project" value="InterPro"/>
</dbReference>
<evidence type="ECO:0000313" key="9">
    <source>
        <dbReference type="Proteomes" id="UP000241890"/>
    </source>
</evidence>
<dbReference type="GO" id="GO:1990904">
    <property type="term" value="C:ribonucleoprotein complex"/>
    <property type="evidence" value="ECO:0007669"/>
    <property type="project" value="UniProtKB-KW"/>
</dbReference>
<dbReference type="EMBL" id="BEYU01000105">
    <property type="protein sequence ID" value="GBG31757.1"/>
    <property type="molecule type" value="Genomic_DNA"/>
</dbReference>
<dbReference type="InterPro" id="IPR001141">
    <property type="entry name" value="Ribosomal_eL27"/>
</dbReference>
<dbReference type="OrthoDB" id="2365484at2759"/>
<organism evidence="8 9">
    <name type="scientific">Hondaea fermentalgiana</name>
    <dbReference type="NCBI Taxonomy" id="2315210"/>
    <lineage>
        <taxon>Eukaryota</taxon>
        <taxon>Sar</taxon>
        <taxon>Stramenopiles</taxon>
        <taxon>Bigyra</taxon>
        <taxon>Labyrinthulomycetes</taxon>
        <taxon>Thraustochytrida</taxon>
        <taxon>Thraustochytriidae</taxon>
        <taxon>Hondaea</taxon>
    </lineage>
</organism>
<keyword evidence="3" id="KW-0150">Chloroplast</keyword>
<dbReference type="SMART" id="SM00739">
    <property type="entry name" value="KOW"/>
    <property type="match status" value="1"/>
</dbReference>
<evidence type="ECO:0000256" key="1">
    <source>
        <dbReference type="ARBA" id="ARBA00004229"/>
    </source>
</evidence>
<evidence type="ECO:0000313" key="8">
    <source>
        <dbReference type="EMBL" id="GBG31757.1"/>
    </source>
</evidence>
<dbReference type="Proteomes" id="UP000241890">
    <property type="component" value="Unassembled WGS sequence"/>
</dbReference>
<dbReference type="InterPro" id="IPR038655">
    <property type="entry name" value="Ribosomal_eL27_sf"/>
</dbReference>
<comment type="subcellular location">
    <subcellularLocation>
        <location evidence="1">Plastid</location>
        <location evidence="1">Chloroplast</location>
    </subcellularLocation>
</comment>
<name>A0A2R5GLK4_9STRA</name>
<comment type="caution">
    <text evidence="8">The sequence shown here is derived from an EMBL/GenBank/DDBJ whole genome shotgun (WGS) entry which is preliminary data.</text>
</comment>
<evidence type="ECO:0000256" key="4">
    <source>
        <dbReference type="ARBA" id="ARBA00022640"/>
    </source>
</evidence>
<comment type="similarity">
    <text evidence="2">Belongs to the eukaryotic ribosomal protein eL27 family.</text>
</comment>
<sequence>MGKFLKQGKVVVVLQGKYAGRKAVIVKASEEGNKGRKFGHVLVAGIYKQPQKITRKMGKKKVAARSKIRPFVKFLNLNHVMPTRYQVDLELKKLEAPAAKDAEDQTPVQLTLDEETMADASKRVQLKKALKKVMEEGYFSQDQRKANKAAEGVKYFYEKLRF</sequence>
<evidence type="ECO:0000256" key="6">
    <source>
        <dbReference type="ARBA" id="ARBA00023274"/>
    </source>
</evidence>
<dbReference type="InParanoid" id="A0A2R5GLK4"/>
<dbReference type="SUPFAM" id="SSF50104">
    <property type="entry name" value="Translation proteins SH3-like domain"/>
    <property type="match status" value="1"/>
</dbReference>
<dbReference type="GO" id="GO:0009507">
    <property type="term" value="C:chloroplast"/>
    <property type="evidence" value="ECO:0007669"/>
    <property type="project" value="UniProtKB-SubCell"/>
</dbReference>
<keyword evidence="6" id="KW-0687">Ribonucleoprotein</keyword>
<proteinExistence type="inferred from homology"/>
<reference evidence="8 9" key="1">
    <citation type="submission" date="2017-12" db="EMBL/GenBank/DDBJ databases">
        <title>Sequencing, de novo assembly and annotation of complete genome of a new Thraustochytrid species, strain FCC1311.</title>
        <authorList>
            <person name="Sedici K."/>
            <person name="Godart F."/>
            <person name="Aiese Cigliano R."/>
            <person name="Sanseverino W."/>
            <person name="Barakat M."/>
            <person name="Ortet P."/>
            <person name="Marechal E."/>
            <person name="Cagnac O."/>
            <person name="Amato A."/>
        </authorList>
    </citation>
    <scope>NUCLEOTIDE SEQUENCE [LARGE SCALE GENOMIC DNA]</scope>
</reference>
<evidence type="ECO:0000259" key="7">
    <source>
        <dbReference type="SMART" id="SM00739"/>
    </source>
</evidence>
<dbReference type="InterPro" id="IPR005824">
    <property type="entry name" value="KOW"/>
</dbReference>
<evidence type="ECO:0000256" key="3">
    <source>
        <dbReference type="ARBA" id="ARBA00022528"/>
    </source>
</evidence>
<dbReference type="PANTHER" id="PTHR10497">
    <property type="entry name" value="60S RIBOSOMAL PROTEIN L27"/>
    <property type="match status" value="1"/>
</dbReference>
<dbReference type="CDD" id="cd06090">
    <property type="entry name" value="KOW_RPL27"/>
    <property type="match status" value="1"/>
</dbReference>
<dbReference type="Pfam" id="PF01777">
    <property type="entry name" value="Ribosomal_L27e"/>
    <property type="match status" value="1"/>
</dbReference>